<keyword evidence="2" id="KW-0347">Helicase</keyword>
<reference evidence="2" key="1">
    <citation type="submission" date="2022-05" db="EMBL/GenBank/DDBJ databases">
        <authorList>
            <person name="Pankratov T."/>
        </authorList>
    </citation>
    <scope>NUCLEOTIDE SEQUENCE</scope>
    <source>
        <strain evidence="2">BP6-180914</strain>
    </source>
</reference>
<keyword evidence="2" id="KW-0067">ATP-binding</keyword>
<dbReference type="InterPro" id="IPR027417">
    <property type="entry name" value="P-loop_NTPase"/>
</dbReference>
<organism evidence="2 3">
    <name type="scientific">Lichenifustis flavocetrariae</name>
    <dbReference type="NCBI Taxonomy" id="2949735"/>
    <lineage>
        <taxon>Bacteria</taxon>
        <taxon>Pseudomonadati</taxon>
        <taxon>Pseudomonadota</taxon>
        <taxon>Alphaproteobacteria</taxon>
        <taxon>Hyphomicrobiales</taxon>
        <taxon>Lichenihabitantaceae</taxon>
        <taxon>Lichenifustis</taxon>
    </lineage>
</organism>
<dbReference type="InterPro" id="IPR003593">
    <property type="entry name" value="AAA+_ATPase"/>
</dbReference>
<gene>
    <name evidence="2" type="ORF">M8523_27570</name>
</gene>
<dbReference type="RefSeq" id="WP_282588107.1">
    <property type="nucleotide sequence ID" value="NZ_JAMOIM010000031.1"/>
</dbReference>
<keyword evidence="2" id="KW-0378">Hydrolase</keyword>
<accession>A0AA41Z2Q7</accession>
<dbReference type="Gene3D" id="3.40.50.300">
    <property type="entry name" value="P-loop containing nucleotide triphosphate hydrolases"/>
    <property type="match status" value="1"/>
</dbReference>
<dbReference type="SMART" id="SM00382">
    <property type="entry name" value="AAA"/>
    <property type="match status" value="1"/>
</dbReference>
<evidence type="ECO:0000313" key="3">
    <source>
        <dbReference type="Proteomes" id="UP001165667"/>
    </source>
</evidence>
<dbReference type="Proteomes" id="UP001165667">
    <property type="component" value="Unassembled WGS sequence"/>
</dbReference>
<dbReference type="EMBL" id="JAMOIM010000031">
    <property type="protein sequence ID" value="MCW6511730.1"/>
    <property type="molecule type" value="Genomic_DNA"/>
</dbReference>
<keyword evidence="3" id="KW-1185">Reference proteome</keyword>
<proteinExistence type="predicted"/>
<evidence type="ECO:0000259" key="1">
    <source>
        <dbReference type="SMART" id="SM00382"/>
    </source>
</evidence>
<protein>
    <submittedName>
        <fullName evidence="2">Helicase RepA family protein</fullName>
    </submittedName>
</protein>
<dbReference type="GO" id="GO:0004386">
    <property type="term" value="F:helicase activity"/>
    <property type="evidence" value="ECO:0007669"/>
    <property type="project" value="UniProtKB-KW"/>
</dbReference>
<dbReference type="SUPFAM" id="SSF52540">
    <property type="entry name" value="P-loop containing nucleoside triphosphate hydrolases"/>
    <property type="match status" value="1"/>
</dbReference>
<comment type="caution">
    <text evidence="2">The sequence shown here is derived from an EMBL/GenBank/DDBJ whole genome shotgun (WGS) entry which is preliminary data.</text>
</comment>
<name>A0AA41Z2Q7_9HYPH</name>
<dbReference type="Pfam" id="PF13481">
    <property type="entry name" value="AAA_25"/>
    <property type="match status" value="1"/>
</dbReference>
<sequence length="370" mass="39207">MSDAASPSKKFELEPLASIDIPDGSPWLVKNMLPTRGMVVIYGAPGTGKSFVSLDLALHIAAGRRWADRRVRQAGVVYVAAEGGFGLRKRIVAAIAHHGIDPTVPFALVTAAPKLGTASGDADALVAAIRKQTARFSVKPGLVVLDTLARSMTGLDESNAAGMGLFIETVEKIGRQLDAVIVPVHHAGKDPAAGMRGSSALNGAADGVWRVERDGPRRTITIEKSKDDQDGEVLPFGLVRRELGVDDDGDPITTCVVDLETDDAPPSGGVPAAATVSGQREAVLSALRHAIAIEGRPSRNRAIPVGMTVISKSKLWPFLEPIGLGTSSKKSLDATLNRHLRDLEEIKMIGRHDDWIWLLAPVESEGSTVV</sequence>
<evidence type="ECO:0000313" key="2">
    <source>
        <dbReference type="EMBL" id="MCW6511730.1"/>
    </source>
</evidence>
<dbReference type="AlphaFoldDB" id="A0AA41Z2Q7"/>
<feature type="domain" description="AAA+ ATPase" evidence="1">
    <location>
        <begin position="35"/>
        <end position="215"/>
    </location>
</feature>
<keyword evidence="2" id="KW-0547">Nucleotide-binding</keyword>